<reference evidence="2 3" key="1">
    <citation type="journal article" date="2018" name="Sci. Rep.">
        <title>Comparative genomics provides insights into the lifestyle and reveals functional heterogeneity of dark septate endophytic fungi.</title>
        <authorList>
            <person name="Knapp D.G."/>
            <person name="Nemeth J.B."/>
            <person name="Barry K."/>
            <person name="Hainaut M."/>
            <person name="Henrissat B."/>
            <person name="Johnson J."/>
            <person name="Kuo A."/>
            <person name="Lim J.H.P."/>
            <person name="Lipzen A."/>
            <person name="Nolan M."/>
            <person name="Ohm R.A."/>
            <person name="Tamas L."/>
            <person name="Grigoriev I.V."/>
            <person name="Spatafora J.W."/>
            <person name="Nagy L.G."/>
            <person name="Kovacs G.M."/>
        </authorList>
    </citation>
    <scope>NUCLEOTIDE SEQUENCE [LARGE SCALE GENOMIC DNA]</scope>
    <source>
        <strain evidence="2 3">DSE2036</strain>
    </source>
</reference>
<dbReference type="AlphaFoldDB" id="A0A2V1EA93"/>
<feature type="compositionally biased region" description="Polar residues" evidence="1">
    <location>
        <begin position="1"/>
        <end position="10"/>
    </location>
</feature>
<dbReference type="EMBL" id="KZ805309">
    <property type="protein sequence ID" value="PVI06270.1"/>
    <property type="molecule type" value="Genomic_DNA"/>
</dbReference>
<proteinExistence type="predicted"/>
<protein>
    <submittedName>
        <fullName evidence="2">Uncharacterized protein</fullName>
    </submittedName>
</protein>
<dbReference type="Proteomes" id="UP000244855">
    <property type="component" value="Unassembled WGS sequence"/>
</dbReference>
<organism evidence="2 3">
    <name type="scientific">Periconia macrospinosa</name>
    <dbReference type="NCBI Taxonomy" id="97972"/>
    <lineage>
        <taxon>Eukaryota</taxon>
        <taxon>Fungi</taxon>
        <taxon>Dikarya</taxon>
        <taxon>Ascomycota</taxon>
        <taxon>Pezizomycotina</taxon>
        <taxon>Dothideomycetes</taxon>
        <taxon>Pleosporomycetidae</taxon>
        <taxon>Pleosporales</taxon>
        <taxon>Massarineae</taxon>
        <taxon>Periconiaceae</taxon>
        <taxon>Periconia</taxon>
    </lineage>
</organism>
<accession>A0A2V1EA93</accession>
<name>A0A2V1EA93_9PLEO</name>
<gene>
    <name evidence="2" type="ORF">DM02DRAFT_609845</name>
</gene>
<evidence type="ECO:0000313" key="3">
    <source>
        <dbReference type="Proteomes" id="UP000244855"/>
    </source>
</evidence>
<evidence type="ECO:0000313" key="2">
    <source>
        <dbReference type="EMBL" id="PVI06270.1"/>
    </source>
</evidence>
<feature type="compositionally biased region" description="Basic and acidic residues" evidence="1">
    <location>
        <begin position="11"/>
        <end position="25"/>
    </location>
</feature>
<sequence>MYSTWTGQDRTGQDRTGQDKTRQDKTGLAVAVKKRMQLKLEKRQKRGRGLDRTATRHGVCTGVLGVCNALRRVRSWLTKYKYCTVKLGYRSFIIMARTGPFRPKGGAEFK</sequence>
<keyword evidence="3" id="KW-1185">Reference proteome</keyword>
<evidence type="ECO:0000256" key="1">
    <source>
        <dbReference type="SAM" id="MobiDB-lite"/>
    </source>
</evidence>
<feature type="region of interest" description="Disordered" evidence="1">
    <location>
        <begin position="1"/>
        <end position="28"/>
    </location>
</feature>